<dbReference type="OrthoDB" id="7813325at2"/>
<comment type="subcellular location">
    <subcellularLocation>
        <location evidence="1">Membrane</location>
        <topology evidence="1">Multi-pass membrane protein</topology>
    </subcellularLocation>
</comment>
<feature type="transmembrane region" description="Helical" evidence="5">
    <location>
        <begin position="93"/>
        <end position="112"/>
    </location>
</feature>
<organism evidence="7 8">
    <name type="scientific">Afipia felis</name>
    <name type="common">Cat scratch disease bacillus</name>
    <dbReference type="NCBI Taxonomy" id="1035"/>
    <lineage>
        <taxon>Bacteria</taxon>
        <taxon>Pseudomonadati</taxon>
        <taxon>Pseudomonadota</taxon>
        <taxon>Alphaproteobacteria</taxon>
        <taxon>Hyphomicrobiales</taxon>
        <taxon>Nitrobacteraceae</taxon>
        <taxon>Afipia</taxon>
    </lineage>
</organism>
<dbReference type="Pfam" id="PF04932">
    <property type="entry name" value="Wzy_C"/>
    <property type="match status" value="1"/>
</dbReference>
<feature type="domain" description="O-antigen ligase-related" evidence="6">
    <location>
        <begin position="197"/>
        <end position="366"/>
    </location>
</feature>
<feature type="transmembrane region" description="Helical" evidence="5">
    <location>
        <begin position="384"/>
        <end position="402"/>
    </location>
</feature>
<proteinExistence type="predicted"/>
<evidence type="ECO:0000313" key="8">
    <source>
        <dbReference type="Proteomes" id="UP000035762"/>
    </source>
</evidence>
<evidence type="ECO:0000256" key="1">
    <source>
        <dbReference type="ARBA" id="ARBA00004141"/>
    </source>
</evidence>
<evidence type="ECO:0000313" key="7">
    <source>
        <dbReference type="EMBL" id="CEG09610.1"/>
    </source>
</evidence>
<dbReference type="PANTHER" id="PTHR37422:SF13">
    <property type="entry name" value="LIPOPOLYSACCHARIDE BIOSYNTHESIS PROTEIN PA4999-RELATED"/>
    <property type="match status" value="1"/>
</dbReference>
<keyword evidence="3 5" id="KW-1133">Transmembrane helix</keyword>
<gene>
    <name evidence="7" type="ORF">BN961_03040</name>
</gene>
<keyword evidence="2 5" id="KW-0812">Transmembrane</keyword>
<evidence type="ECO:0000256" key="3">
    <source>
        <dbReference type="ARBA" id="ARBA00022989"/>
    </source>
</evidence>
<reference evidence="7 8" key="1">
    <citation type="journal article" date="2014" name="Genome Announc.">
        <title>Genome Sequence of Afipia felis Strain 76713, Isolated in Hospital Water Using an Amoeba Co-Culture Procedure.</title>
        <authorList>
            <person name="Benamar S."/>
            <person name="La Scola B."/>
            <person name="Croce O."/>
        </authorList>
    </citation>
    <scope>NUCLEOTIDE SEQUENCE [LARGE SCALE GENOMIC DNA]</scope>
    <source>
        <strain evidence="7 8">76713</strain>
    </source>
</reference>
<evidence type="ECO:0000256" key="2">
    <source>
        <dbReference type="ARBA" id="ARBA00022692"/>
    </source>
</evidence>
<dbReference type="STRING" id="1035.BN961_03040"/>
<dbReference type="InterPro" id="IPR007016">
    <property type="entry name" value="O-antigen_ligase-rel_domated"/>
</dbReference>
<accession>A0A090MQE5</accession>
<keyword evidence="4 5" id="KW-0472">Membrane</keyword>
<feature type="transmembrane region" description="Helical" evidence="5">
    <location>
        <begin position="210"/>
        <end position="229"/>
    </location>
</feature>
<keyword evidence="8" id="KW-1185">Reference proteome</keyword>
<dbReference type="PANTHER" id="PTHR37422">
    <property type="entry name" value="TEICHURONIC ACID BIOSYNTHESIS PROTEIN TUAE"/>
    <property type="match status" value="1"/>
</dbReference>
<feature type="transmembrane region" description="Helical" evidence="5">
    <location>
        <begin position="60"/>
        <end position="81"/>
    </location>
</feature>
<feature type="transmembrane region" description="Helical" evidence="5">
    <location>
        <begin position="31"/>
        <end position="48"/>
    </location>
</feature>
<dbReference type="RefSeq" id="WP_009339583.1">
    <property type="nucleotide sequence ID" value="NZ_CCAZ020000002.1"/>
</dbReference>
<comment type="caution">
    <text evidence="7">The sequence shown here is derived from an EMBL/GenBank/DDBJ whole genome shotgun (WGS) entry which is preliminary data.</text>
</comment>
<feature type="transmembrane region" description="Helical" evidence="5">
    <location>
        <begin position="162"/>
        <end position="179"/>
    </location>
</feature>
<sequence>MIRDTLLALGLVLSTASQLRPAGLPIGPGEVSLVIWIGLMIGEAGSLLHSKMTPALSRMCVFWIFFIISLCLGSATAFVISDIHDPNLFIHDILAYAIVLAVSLLCTVGPDAGCSIPRAAWLLILSSTAFLGVQLLTAWGLIAIPHTDPWYWERFRGLSDNPNQLAIFCAITTFLSVHFIEHISGLGRKAIAALCAAFSIYVGRLTRSDTYAVILVTGILLFTLLKLRSWLTMPKPSPRRAIAGIAIISLPIIAATAFLFANLVEAETFDLMMKMAKGTRQETSQTANIRLNAWRSAIDRGIESGMLGLGPGPHIEIPPVLVAARREDSEPKYIEHPQVNGTPNFEAHNTFLDLFTQGGLIAILSFTWLVGTAFHAAYRMHFDALVVVVWSIIVLSMFHLIIRQPLFWFAIAFALMASANSRASSLLYNRSE</sequence>
<feature type="transmembrane region" description="Helical" evidence="5">
    <location>
        <begin position="119"/>
        <end position="142"/>
    </location>
</feature>
<protein>
    <submittedName>
        <fullName evidence="7">Bicarbonate transporter, IctB family</fullName>
    </submittedName>
</protein>
<feature type="transmembrane region" description="Helical" evidence="5">
    <location>
        <begin position="241"/>
        <end position="264"/>
    </location>
</feature>
<dbReference type="AlphaFoldDB" id="A0A090MQE5"/>
<evidence type="ECO:0000256" key="5">
    <source>
        <dbReference type="SAM" id="Phobius"/>
    </source>
</evidence>
<name>A0A090MQE5_AFIFE</name>
<dbReference type="EMBL" id="CCAZ020000002">
    <property type="protein sequence ID" value="CEG09610.1"/>
    <property type="molecule type" value="Genomic_DNA"/>
</dbReference>
<evidence type="ECO:0000259" key="6">
    <source>
        <dbReference type="Pfam" id="PF04932"/>
    </source>
</evidence>
<dbReference type="InterPro" id="IPR051533">
    <property type="entry name" value="WaaL-like"/>
</dbReference>
<feature type="transmembrane region" description="Helical" evidence="5">
    <location>
        <begin position="354"/>
        <end position="377"/>
    </location>
</feature>
<dbReference type="GO" id="GO:0016020">
    <property type="term" value="C:membrane"/>
    <property type="evidence" value="ECO:0007669"/>
    <property type="project" value="UniProtKB-SubCell"/>
</dbReference>
<evidence type="ECO:0000256" key="4">
    <source>
        <dbReference type="ARBA" id="ARBA00023136"/>
    </source>
</evidence>
<dbReference type="Proteomes" id="UP000035762">
    <property type="component" value="Unassembled WGS sequence"/>
</dbReference>